<name>A0ABT5NBS8_9PSED</name>
<dbReference type="Proteomes" id="UP001148189">
    <property type="component" value="Unassembled WGS sequence"/>
</dbReference>
<keyword evidence="2" id="KW-1185">Reference proteome</keyword>
<evidence type="ECO:0000313" key="2">
    <source>
        <dbReference type="Proteomes" id="UP001148189"/>
    </source>
</evidence>
<evidence type="ECO:0000313" key="1">
    <source>
        <dbReference type="EMBL" id="MDD0985999.1"/>
    </source>
</evidence>
<evidence type="ECO:0008006" key="3">
    <source>
        <dbReference type="Google" id="ProtNLM"/>
    </source>
</evidence>
<dbReference type="RefSeq" id="WP_081044217.1">
    <property type="nucleotide sequence ID" value="NZ_CP181251.1"/>
</dbReference>
<accession>A0ABT5NBS8</accession>
<comment type="caution">
    <text evidence="1">The sequence shown here is derived from an EMBL/GenBank/DDBJ whole genome shotgun (WGS) entry which is preliminary data.</text>
</comment>
<reference evidence="1" key="1">
    <citation type="submission" date="2022-05" db="EMBL/GenBank/DDBJ databases">
        <title>Novel Pseudomonas spp. Isolated from a Rainbow Trout Aquaculture Facility.</title>
        <authorList>
            <person name="Testerman T."/>
            <person name="Graf J."/>
        </authorList>
    </citation>
    <scope>NUCLEOTIDE SEQUENCE</scope>
    <source>
        <strain evidence="1">ID1050</strain>
    </source>
</reference>
<gene>
    <name evidence="1" type="ORF">M5G21_13660</name>
</gene>
<proteinExistence type="predicted"/>
<sequence>METLTKTEIESALSSRLPNCVVTCLINPDGSLSVTVLAPDANQFTIASINRAQYHAESGINRLVREILEEMVVSRQSSHLPPVG</sequence>
<organism evidence="1 2">
    <name type="scientific">Pseudomonas shahriarae</name>
    <dbReference type="NCBI Taxonomy" id="2745512"/>
    <lineage>
        <taxon>Bacteria</taxon>
        <taxon>Pseudomonadati</taxon>
        <taxon>Pseudomonadota</taxon>
        <taxon>Gammaproteobacteria</taxon>
        <taxon>Pseudomonadales</taxon>
        <taxon>Pseudomonadaceae</taxon>
        <taxon>Pseudomonas</taxon>
    </lineage>
</organism>
<protein>
    <recommendedName>
        <fullName evidence="3">DUF1652 domain-containing protein</fullName>
    </recommendedName>
</protein>
<dbReference type="EMBL" id="JAMDHD010000022">
    <property type="protein sequence ID" value="MDD0985999.1"/>
    <property type="molecule type" value="Genomic_DNA"/>
</dbReference>